<dbReference type="Proteomes" id="UP000481861">
    <property type="component" value="Unassembled WGS sequence"/>
</dbReference>
<feature type="region of interest" description="Disordered" evidence="1">
    <location>
        <begin position="15"/>
        <end position="34"/>
    </location>
</feature>
<feature type="region of interest" description="Disordered" evidence="1">
    <location>
        <begin position="140"/>
        <end position="171"/>
    </location>
</feature>
<accession>A0A7C8M832</accession>
<organism evidence="2 3">
    <name type="scientific">Massariosphaeria phaeospora</name>
    <dbReference type="NCBI Taxonomy" id="100035"/>
    <lineage>
        <taxon>Eukaryota</taxon>
        <taxon>Fungi</taxon>
        <taxon>Dikarya</taxon>
        <taxon>Ascomycota</taxon>
        <taxon>Pezizomycotina</taxon>
        <taxon>Dothideomycetes</taxon>
        <taxon>Pleosporomycetidae</taxon>
        <taxon>Pleosporales</taxon>
        <taxon>Pleosporales incertae sedis</taxon>
        <taxon>Massariosphaeria</taxon>
    </lineage>
</organism>
<comment type="caution">
    <text evidence="2">The sequence shown here is derived from an EMBL/GenBank/DDBJ whole genome shotgun (WGS) entry which is preliminary data.</text>
</comment>
<protein>
    <submittedName>
        <fullName evidence="2">Uncharacterized protein</fullName>
    </submittedName>
</protein>
<dbReference type="AlphaFoldDB" id="A0A7C8M832"/>
<keyword evidence="3" id="KW-1185">Reference proteome</keyword>
<dbReference type="EMBL" id="JAADJZ010000019">
    <property type="protein sequence ID" value="KAF2868443.1"/>
    <property type="molecule type" value="Genomic_DNA"/>
</dbReference>
<sequence>MPPCHSSLRLHLALPPLSSQPQHESRPAPNACPRRAPYSSAQLVERGLLSLDALVYPHIPELFDLPIIRGFSADNAGASIDTPHKTPITLPPHVRGHGRHVAQLAGALQPIGCIAAALTPRGCAWPARCSRRNVQVGESVGRRNDGFPGPGARHKPAGRGDRAGGAGRGGLFERSERVCERRGVRESVADEHERILKREETVDEILVSQAAVRFSWATGGDRRYGYAWGAGGFRSDESSAGRHAAGRQQGLGLGLGLGRHVAHGEHRRGTGERAR</sequence>
<evidence type="ECO:0000313" key="2">
    <source>
        <dbReference type="EMBL" id="KAF2868443.1"/>
    </source>
</evidence>
<name>A0A7C8M832_9PLEO</name>
<evidence type="ECO:0000313" key="3">
    <source>
        <dbReference type="Proteomes" id="UP000481861"/>
    </source>
</evidence>
<reference evidence="2 3" key="1">
    <citation type="submission" date="2020-01" db="EMBL/GenBank/DDBJ databases">
        <authorList>
            <consortium name="DOE Joint Genome Institute"/>
            <person name="Haridas S."/>
            <person name="Albert R."/>
            <person name="Binder M."/>
            <person name="Bloem J."/>
            <person name="Labutti K."/>
            <person name="Salamov A."/>
            <person name="Andreopoulos B."/>
            <person name="Baker S.E."/>
            <person name="Barry K."/>
            <person name="Bills G."/>
            <person name="Bluhm B.H."/>
            <person name="Cannon C."/>
            <person name="Castanera R."/>
            <person name="Culley D.E."/>
            <person name="Daum C."/>
            <person name="Ezra D."/>
            <person name="Gonzalez J.B."/>
            <person name="Henrissat B."/>
            <person name="Kuo A."/>
            <person name="Liang C."/>
            <person name="Lipzen A."/>
            <person name="Lutzoni F."/>
            <person name="Magnuson J."/>
            <person name="Mondo S."/>
            <person name="Nolan M."/>
            <person name="Ohm R."/>
            <person name="Pangilinan J."/>
            <person name="Park H.-J.H."/>
            <person name="Ramirez L."/>
            <person name="Alfaro M."/>
            <person name="Sun H."/>
            <person name="Tritt A."/>
            <person name="Yoshinaga Y."/>
            <person name="Zwiers L.-H.L."/>
            <person name="Turgeon B.G."/>
            <person name="Goodwin S.B."/>
            <person name="Spatafora J.W."/>
            <person name="Crous P.W."/>
            <person name="Grigoriev I.V."/>
        </authorList>
    </citation>
    <scope>NUCLEOTIDE SEQUENCE [LARGE SCALE GENOMIC DNA]</scope>
    <source>
        <strain evidence="2 3">CBS 611.86</strain>
    </source>
</reference>
<proteinExistence type="predicted"/>
<feature type="region of interest" description="Disordered" evidence="1">
    <location>
        <begin position="236"/>
        <end position="275"/>
    </location>
</feature>
<gene>
    <name evidence="2" type="ORF">BDV95DRAFT_597301</name>
</gene>
<feature type="compositionally biased region" description="Basic and acidic residues" evidence="1">
    <location>
        <begin position="262"/>
        <end position="275"/>
    </location>
</feature>
<evidence type="ECO:0000256" key="1">
    <source>
        <dbReference type="SAM" id="MobiDB-lite"/>
    </source>
</evidence>